<evidence type="ECO:0000313" key="2">
    <source>
        <dbReference type="EMBL" id="SHG70461.1"/>
    </source>
</evidence>
<organism evidence="2 3">
    <name type="scientific">Cognatiyoonia sediminum</name>
    <dbReference type="NCBI Taxonomy" id="1508389"/>
    <lineage>
        <taxon>Bacteria</taxon>
        <taxon>Pseudomonadati</taxon>
        <taxon>Pseudomonadota</taxon>
        <taxon>Alphaproteobacteria</taxon>
        <taxon>Rhodobacterales</taxon>
        <taxon>Paracoccaceae</taxon>
        <taxon>Cognatiyoonia</taxon>
    </lineage>
</organism>
<keyword evidence="1" id="KW-0732">Signal</keyword>
<evidence type="ECO:0000256" key="1">
    <source>
        <dbReference type="SAM" id="SignalP"/>
    </source>
</evidence>
<feature type="signal peptide" evidence="1">
    <location>
        <begin position="1"/>
        <end position="22"/>
    </location>
</feature>
<feature type="chain" id="PRO_5012635407" evidence="1">
    <location>
        <begin position="23"/>
        <end position="200"/>
    </location>
</feature>
<dbReference type="RefSeq" id="WP_072899115.1">
    <property type="nucleotide sequence ID" value="NZ_FQXB01000001.1"/>
</dbReference>
<dbReference type="InterPro" id="IPR010642">
    <property type="entry name" value="Invasion_prot_B"/>
</dbReference>
<reference evidence="2 3" key="1">
    <citation type="submission" date="2016-11" db="EMBL/GenBank/DDBJ databases">
        <authorList>
            <person name="Jaros S."/>
            <person name="Januszkiewicz K."/>
            <person name="Wedrychowicz H."/>
        </authorList>
    </citation>
    <scope>NUCLEOTIDE SEQUENCE [LARGE SCALE GENOMIC DNA]</scope>
    <source>
        <strain evidence="2 3">DSM 28715</strain>
    </source>
</reference>
<dbReference type="AlphaFoldDB" id="A0A1M5LZL4"/>
<proteinExistence type="predicted"/>
<name>A0A1M5LZL4_9RHOB</name>
<evidence type="ECO:0000313" key="3">
    <source>
        <dbReference type="Proteomes" id="UP000184074"/>
    </source>
</evidence>
<dbReference type="OrthoDB" id="9797912at2"/>
<dbReference type="InterPro" id="IPR038696">
    <property type="entry name" value="IalB_sf"/>
</dbReference>
<sequence>MFKKTIVAVATTAVFAGSFAFAQEDTDDAVANTESTLSLGEEVTQAPREPQVGETYIGSVEGDWALRCLKAEEGSVDPCQLYQLLNDESGNSVAEMSLFPIPNGERAAAGATIVVPLETFLTEQVTLSIDGGTARRYPFTFCNSAGCVARVGFTAEEIDQFKRGNQATMRIVPAAAPDEEVILSISLSGFTAAYDKLENS</sequence>
<dbReference type="EMBL" id="FQXB01000001">
    <property type="protein sequence ID" value="SHG70461.1"/>
    <property type="molecule type" value="Genomic_DNA"/>
</dbReference>
<dbReference type="Pfam" id="PF06776">
    <property type="entry name" value="IalB"/>
    <property type="match status" value="1"/>
</dbReference>
<dbReference type="Gene3D" id="2.60.40.1880">
    <property type="entry name" value="Invasion associated locus B (IalB) protein"/>
    <property type="match status" value="1"/>
</dbReference>
<keyword evidence="3" id="KW-1185">Reference proteome</keyword>
<gene>
    <name evidence="2" type="ORF">SAMN05444003_0565</name>
</gene>
<accession>A0A1M5LZL4</accession>
<protein>
    <submittedName>
        <fullName evidence="2">Invasion protein IalB, involved in pathogenesis</fullName>
    </submittedName>
</protein>
<dbReference type="Proteomes" id="UP000184074">
    <property type="component" value="Unassembled WGS sequence"/>
</dbReference>
<dbReference type="STRING" id="1508389.SAMN05444003_0565"/>